<gene>
    <name evidence="3" type="ORF">IGM_03080</name>
</gene>
<organism evidence="3 4">
    <name type="scientific">Bacillus cereus HuB4-4</name>
    <dbReference type="NCBI Taxonomy" id="1053211"/>
    <lineage>
        <taxon>Bacteria</taxon>
        <taxon>Bacillati</taxon>
        <taxon>Bacillota</taxon>
        <taxon>Bacilli</taxon>
        <taxon>Bacillales</taxon>
        <taxon>Bacillaceae</taxon>
        <taxon>Bacillus</taxon>
        <taxon>Bacillus cereus group</taxon>
    </lineage>
</organism>
<evidence type="ECO:0000259" key="2">
    <source>
        <dbReference type="Pfam" id="PF04892"/>
    </source>
</evidence>
<feature type="transmembrane region" description="Helical" evidence="1">
    <location>
        <begin position="104"/>
        <end position="131"/>
    </location>
</feature>
<comment type="caution">
    <text evidence="3">The sequence shown here is derived from an EMBL/GenBank/DDBJ whole genome shotgun (WGS) entry which is preliminary data.</text>
</comment>
<dbReference type="Proteomes" id="UP000014009">
    <property type="component" value="Unassembled WGS sequence"/>
</dbReference>
<dbReference type="PANTHER" id="PTHR36834:SF2">
    <property type="entry name" value="MEMBRANE PROTEIN"/>
    <property type="match status" value="1"/>
</dbReference>
<sequence length="217" mass="24106">MKGRVSNLYMINGSLFIILGVICYLIVRGILIGTKNKKHVIWWKEIISFLFVVYICMVVAVTLFPLPIGFPSNVENLNRSVNIIPFASIIKDINQIGSAYDGDALFMIGLIVRNVGGNILLLMPLGFSAPILWDKYTKFKNNILLGFAISVSIELLQLIESLFSGVGRITDIDDVICNVIGSIVGYCIYNIFLKAINKFNIRLLGKTNSKGVELVDK</sequence>
<feature type="transmembrane region" description="Helical" evidence="1">
    <location>
        <begin position="6"/>
        <end position="27"/>
    </location>
</feature>
<feature type="transmembrane region" description="Helical" evidence="1">
    <location>
        <begin position="143"/>
        <end position="163"/>
    </location>
</feature>
<evidence type="ECO:0000256" key="1">
    <source>
        <dbReference type="SAM" id="Phobius"/>
    </source>
</evidence>
<feature type="transmembrane region" description="Helical" evidence="1">
    <location>
        <begin position="175"/>
        <end position="193"/>
    </location>
</feature>
<protein>
    <submittedName>
        <fullName evidence="3">Teicoplanin resistance protein vanZ</fullName>
    </submittedName>
</protein>
<proteinExistence type="predicted"/>
<dbReference type="InterPro" id="IPR006976">
    <property type="entry name" value="VanZ-like"/>
</dbReference>
<feature type="transmembrane region" description="Helical" evidence="1">
    <location>
        <begin position="47"/>
        <end position="70"/>
    </location>
</feature>
<evidence type="ECO:0000313" key="4">
    <source>
        <dbReference type="Proteomes" id="UP000014009"/>
    </source>
</evidence>
<dbReference type="AlphaFoldDB" id="A0A9W5QUG9"/>
<feature type="domain" description="VanZ-like" evidence="2">
    <location>
        <begin position="51"/>
        <end position="192"/>
    </location>
</feature>
<dbReference type="InterPro" id="IPR053150">
    <property type="entry name" value="Teicoplanin_resist-assoc"/>
</dbReference>
<name>A0A9W5QUG9_BACCE</name>
<dbReference type="PANTHER" id="PTHR36834">
    <property type="entry name" value="MEMBRANE PROTEIN-RELATED"/>
    <property type="match status" value="1"/>
</dbReference>
<dbReference type="Pfam" id="PF04892">
    <property type="entry name" value="VanZ"/>
    <property type="match status" value="1"/>
</dbReference>
<keyword evidence="1" id="KW-1133">Transmembrane helix</keyword>
<keyword evidence="1" id="KW-0472">Membrane</keyword>
<dbReference type="EMBL" id="AHEF01000056">
    <property type="protein sequence ID" value="EOP88415.1"/>
    <property type="molecule type" value="Genomic_DNA"/>
</dbReference>
<accession>A0A9W5QUG9</accession>
<evidence type="ECO:0000313" key="3">
    <source>
        <dbReference type="EMBL" id="EOP88415.1"/>
    </source>
</evidence>
<reference evidence="3 4" key="1">
    <citation type="submission" date="2012-12" db="EMBL/GenBank/DDBJ databases">
        <title>The Genome Sequence of Bacillus cereus HuB4-4.</title>
        <authorList>
            <consortium name="The Broad Institute Genome Sequencing Platform"/>
            <consortium name="The Broad Institute Genome Sequencing Center for Infectious Disease"/>
            <person name="Feldgarden M."/>
            <person name="Van der Auwera G.A."/>
            <person name="Mahillon J."/>
            <person name="Duprez V."/>
            <person name="Timmery S."/>
            <person name="Mattelet C."/>
            <person name="Dierick K."/>
            <person name="Sun M."/>
            <person name="Yu Z."/>
            <person name="Zhu L."/>
            <person name="Hu X."/>
            <person name="Shank E.B."/>
            <person name="Swiecicka I."/>
            <person name="Hansen B.M."/>
            <person name="Andrup L."/>
            <person name="Walker B."/>
            <person name="Young S.K."/>
            <person name="Zeng Q."/>
            <person name="Gargeya S."/>
            <person name="Fitzgerald M."/>
            <person name="Haas B."/>
            <person name="Abouelleil A."/>
            <person name="Alvarado L."/>
            <person name="Arachchi H.M."/>
            <person name="Berlin A.M."/>
            <person name="Chapman S.B."/>
            <person name="Dewar J."/>
            <person name="Goldberg J."/>
            <person name="Griggs A."/>
            <person name="Gujja S."/>
            <person name="Hansen M."/>
            <person name="Howarth C."/>
            <person name="Imamovic A."/>
            <person name="Larimer J."/>
            <person name="McCowan C."/>
            <person name="Murphy C."/>
            <person name="Neiman D."/>
            <person name="Pearson M."/>
            <person name="Priest M."/>
            <person name="Roberts A."/>
            <person name="Saif S."/>
            <person name="Shea T."/>
            <person name="Sisk P."/>
            <person name="Sykes S."/>
            <person name="Wortman J."/>
            <person name="Nusbaum C."/>
            <person name="Birren B."/>
        </authorList>
    </citation>
    <scope>NUCLEOTIDE SEQUENCE [LARGE SCALE GENOMIC DNA]</scope>
    <source>
        <strain evidence="3 4">HuB4-4</strain>
    </source>
</reference>
<keyword evidence="1" id="KW-0812">Transmembrane</keyword>